<evidence type="ECO:0000256" key="3">
    <source>
        <dbReference type="ARBA" id="ARBA00023163"/>
    </source>
</evidence>
<reference evidence="5 6" key="1">
    <citation type="submission" date="2024-01" db="EMBL/GenBank/DDBJ databases">
        <title>Genome insights into Plantactinospora sonchi sp. nov.</title>
        <authorList>
            <person name="Wang L."/>
        </authorList>
    </citation>
    <scope>NUCLEOTIDE SEQUENCE [LARGE SCALE GENOMIC DNA]</scope>
    <source>
        <strain evidence="5 6">NEAU-QY2</strain>
    </source>
</reference>
<dbReference type="Gene3D" id="1.10.10.10">
    <property type="entry name" value="Winged helix-like DNA-binding domain superfamily/Winged helix DNA-binding domain"/>
    <property type="match status" value="1"/>
</dbReference>
<gene>
    <name evidence="5" type="ORF">V1633_30735</name>
</gene>
<dbReference type="Pfam" id="PF00392">
    <property type="entry name" value="GntR"/>
    <property type="match status" value="1"/>
</dbReference>
<evidence type="ECO:0000259" key="4">
    <source>
        <dbReference type="PROSITE" id="PS50949"/>
    </source>
</evidence>
<dbReference type="SUPFAM" id="SSF46785">
    <property type="entry name" value="Winged helix' DNA-binding domain"/>
    <property type="match status" value="1"/>
</dbReference>
<dbReference type="EMBL" id="JAZGQK010000032">
    <property type="protein sequence ID" value="MEE6262866.1"/>
    <property type="molecule type" value="Genomic_DNA"/>
</dbReference>
<dbReference type="RefSeq" id="WP_331217806.1">
    <property type="nucleotide sequence ID" value="NZ_JAZGQK010000032.1"/>
</dbReference>
<dbReference type="Proteomes" id="UP001332243">
    <property type="component" value="Unassembled WGS sequence"/>
</dbReference>
<protein>
    <submittedName>
        <fullName evidence="5">GntR family transcriptional regulator</fullName>
    </submittedName>
</protein>
<keyword evidence="3" id="KW-0804">Transcription</keyword>
<organism evidence="5 6">
    <name type="scientific">Plantactinospora sonchi</name>
    <dbReference type="NCBI Taxonomy" id="1544735"/>
    <lineage>
        <taxon>Bacteria</taxon>
        <taxon>Bacillati</taxon>
        <taxon>Actinomycetota</taxon>
        <taxon>Actinomycetes</taxon>
        <taxon>Micromonosporales</taxon>
        <taxon>Micromonosporaceae</taxon>
        <taxon>Plantactinospora</taxon>
    </lineage>
</organism>
<dbReference type="PANTHER" id="PTHR43537:SF5">
    <property type="entry name" value="UXU OPERON TRANSCRIPTIONAL REGULATOR"/>
    <property type="match status" value="1"/>
</dbReference>
<dbReference type="InterPro" id="IPR011711">
    <property type="entry name" value="GntR_C"/>
</dbReference>
<dbReference type="Gene3D" id="1.20.120.530">
    <property type="entry name" value="GntR ligand-binding domain-like"/>
    <property type="match status" value="1"/>
</dbReference>
<feature type="domain" description="HTH gntR-type" evidence="4">
    <location>
        <begin position="15"/>
        <end position="82"/>
    </location>
</feature>
<dbReference type="InterPro" id="IPR000524">
    <property type="entry name" value="Tscrpt_reg_HTH_GntR"/>
</dbReference>
<dbReference type="PANTHER" id="PTHR43537">
    <property type="entry name" value="TRANSCRIPTIONAL REGULATOR, GNTR FAMILY"/>
    <property type="match status" value="1"/>
</dbReference>
<dbReference type="SUPFAM" id="SSF48008">
    <property type="entry name" value="GntR ligand-binding domain-like"/>
    <property type="match status" value="1"/>
</dbReference>
<keyword evidence="6" id="KW-1185">Reference proteome</keyword>
<dbReference type="PROSITE" id="PS50949">
    <property type="entry name" value="HTH_GNTR"/>
    <property type="match status" value="1"/>
</dbReference>
<name>A0ABU7S2W6_9ACTN</name>
<dbReference type="InterPro" id="IPR036390">
    <property type="entry name" value="WH_DNA-bd_sf"/>
</dbReference>
<dbReference type="InterPro" id="IPR036388">
    <property type="entry name" value="WH-like_DNA-bd_sf"/>
</dbReference>
<proteinExistence type="predicted"/>
<dbReference type="Pfam" id="PF07729">
    <property type="entry name" value="FCD"/>
    <property type="match status" value="1"/>
</dbReference>
<dbReference type="SMART" id="SM00895">
    <property type="entry name" value="FCD"/>
    <property type="match status" value="1"/>
</dbReference>
<evidence type="ECO:0000256" key="1">
    <source>
        <dbReference type="ARBA" id="ARBA00023015"/>
    </source>
</evidence>
<dbReference type="SMART" id="SM00345">
    <property type="entry name" value="HTH_GNTR"/>
    <property type="match status" value="1"/>
</dbReference>
<accession>A0ABU7S2W6</accession>
<dbReference type="InterPro" id="IPR008920">
    <property type="entry name" value="TF_FadR/GntR_C"/>
</dbReference>
<dbReference type="CDD" id="cd07377">
    <property type="entry name" value="WHTH_GntR"/>
    <property type="match status" value="1"/>
</dbReference>
<keyword evidence="1" id="KW-0805">Transcription regulation</keyword>
<sequence length="224" mass="25028">MSDGSAAWRPVSRPGPLRETVRETLEDMIVHGVLGAGERLREETMAERLQVSRQPIREALQHLAQDGFVDLRQGRGAYVHVPTRQEIDDVFQVRTVLEAQAARLAAQRITEPTLRELNEMYERGAAAAGGVDTRVLVDLNHSFHALIIRSAGNAVLTDVLAGLQKRIDWYFAVVAVKRAPSSWEQHEEILKALTDRDERRAAELMTDHVSQTGSAFAERFVPMA</sequence>
<evidence type="ECO:0000256" key="2">
    <source>
        <dbReference type="ARBA" id="ARBA00023125"/>
    </source>
</evidence>
<comment type="caution">
    <text evidence="5">The sequence shown here is derived from an EMBL/GenBank/DDBJ whole genome shotgun (WGS) entry which is preliminary data.</text>
</comment>
<keyword evidence="2" id="KW-0238">DNA-binding</keyword>
<evidence type="ECO:0000313" key="6">
    <source>
        <dbReference type="Proteomes" id="UP001332243"/>
    </source>
</evidence>
<evidence type="ECO:0000313" key="5">
    <source>
        <dbReference type="EMBL" id="MEE6262866.1"/>
    </source>
</evidence>